<name>A0A9D3ZJV9_9ROSI</name>
<feature type="compositionally biased region" description="Acidic residues" evidence="1">
    <location>
        <begin position="93"/>
        <end position="102"/>
    </location>
</feature>
<gene>
    <name evidence="2" type="ORF">J1N35_041612</name>
</gene>
<evidence type="ECO:0000313" key="3">
    <source>
        <dbReference type="Proteomes" id="UP000828251"/>
    </source>
</evidence>
<dbReference type="AlphaFoldDB" id="A0A9D3ZJV9"/>
<proteinExistence type="predicted"/>
<comment type="caution">
    <text evidence="2">The sequence shown here is derived from an EMBL/GenBank/DDBJ whole genome shotgun (WGS) entry which is preliminary data.</text>
</comment>
<feature type="region of interest" description="Disordered" evidence="1">
    <location>
        <begin position="83"/>
        <end position="108"/>
    </location>
</feature>
<sequence>MQFLCTHISPALNVSNINAFRAILLYGVLQRKQICVKRWIYRNMKQCISGQKESIPDIKEFVLQNNIREPNYLSNIYTSGSIHIRSDEQRSENEEEEEEEATEHDIQE</sequence>
<dbReference type="Proteomes" id="UP000828251">
    <property type="component" value="Unassembled WGS sequence"/>
</dbReference>
<evidence type="ECO:0000313" key="2">
    <source>
        <dbReference type="EMBL" id="KAH1039869.1"/>
    </source>
</evidence>
<organism evidence="2 3">
    <name type="scientific">Gossypium stocksii</name>
    <dbReference type="NCBI Taxonomy" id="47602"/>
    <lineage>
        <taxon>Eukaryota</taxon>
        <taxon>Viridiplantae</taxon>
        <taxon>Streptophyta</taxon>
        <taxon>Embryophyta</taxon>
        <taxon>Tracheophyta</taxon>
        <taxon>Spermatophyta</taxon>
        <taxon>Magnoliopsida</taxon>
        <taxon>eudicotyledons</taxon>
        <taxon>Gunneridae</taxon>
        <taxon>Pentapetalae</taxon>
        <taxon>rosids</taxon>
        <taxon>malvids</taxon>
        <taxon>Malvales</taxon>
        <taxon>Malvaceae</taxon>
        <taxon>Malvoideae</taxon>
        <taxon>Gossypium</taxon>
    </lineage>
</organism>
<keyword evidence="3" id="KW-1185">Reference proteome</keyword>
<dbReference type="EMBL" id="JAIQCV010000012">
    <property type="protein sequence ID" value="KAH1039869.1"/>
    <property type="molecule type" value="Genomic_DNA"/>
</dbReference>
<accession>A0A9D3ZJV9</accession>
<protein>
    <submittedName>
        <fullName evidence="2">Uncharacterized protein</fullName>
    </submittedName>
</protein>
<reference evidence="2 3" key="1">
    <citation type="journal article" date="2021" name="Plant Biotechnol. J.">
        <title>Multi-omics assisted identification of the key and species-specific regulatory components of drought-tolerant mechanisms in Gossypium stocksii.</title>
        <authorList>
            <person name="Yu D."/>
            <person name="Ke L."/>
            <person name="Zhang D."/>
            <person name="Wu Y."/>
            <person name="Sun Y."/>
            <person name="Mei J."/>
            <person name="Sun J."/>
            <person name="Sun Y."/>
        </authorList>
    </citation>
    <scope>NUCLEOTIDE SEQUENCE [LARGE SCALE GENOMIC DNA]</scope>
    <source>
        <strain evidence="3">cv. E1</strain>
        <tissue evidence="2">Leaf</tissue>
    </source>
</reference>
<evidence type="ECO:0000256" key="1">
    <source>
        <dbReference type="SAM" id="MobiDB-lite"/>
    </source>
</evidence>